<dbReference type="AlphaFoldDB" id="A0AAQ3RZR7"/>
<evidence type="ECO:0000313" key="2">
    <source>
        <dbReference type="Proteomes" id="UP001374535"/>
    </source>
</evidence>
<reference evidence="1 2" key="1">
    <citation type="journal article" date="2023" name="Life. Sci Alliance">
        <title>Evolutionary insights into 3D genome organization and epigenetic landscape of Vigna mungo.</title>
        <authorList>
            <person name="Junaid A."/>
            <person name="Singh B."/>
            <person name="Bhatia S."/>
        </authorList>
    </citation>
    <scope>NUCLEOTIDE SEQUENCE [LARGE SCALE GENOMIC DNA]</scope>
    <source>
        <strain evidence="1">Urdbean</strain>
    </source>
</reference>
<keyword evidence="2" id="KW-1185">Reference proteome</keyword>
<proteinExistence type="predicted"/>
<evidence type="ECO:0000313" key="1">
    <source>
        <dbReference type="EMBL" id="WVZ14034.1"/>
    </source>
</evidence>
<gene>
    <name evidence="1" type="ORF">V8G54_011600</name>
</gene>
<sequence>MALIQLRCDYIRRSQAFHPVAARLHLPFAGVPFAVRQRTLQNPSVVRTVARVNRSASCGSICGTPKTNPPFVLWQALTAVPFAVNPADPIPTFQIHTLIDSSEKK</sequence>
<protein>
    <submittedName>
        <fullName evidence="1">Uncharacterized protein</fullName>
    </submittedName>
</protein>
<name>A0AAQ3RZR7_VIGMU</name>
<dbReference type="Proteomes" id="UP001374535">
    <property type="component" value="Chromosome 4"/>
</dbReference>
<organism evidence="1 2">
    <name type="scientific">Vigna mungo</name>
    <name type="common">Black gram</name>
    <name type="synonym">Phaseolus mungo</name>
    <dbReference type="NCBI Taxonomy" id="3915"/>
    <lineage>
        <taxon>Eukaryota</taxon>
        <taxon>Viridiplantae</taxon>
        <taxon>Streptophyta</taxon>
        <taxon>Embryophyta</taxon>
        <taxon>Tracheophyta</taxon>
        <taxon>Spermatophyta</taxon>
        <taxon>Magnoliopsida</taxon>
        <taxon>eudicotyledons</taxon>
        <taxon>Gunneridae</taxon>
        <taxon>Pentapetalae</taxon>
        <taxon>rosids</taxon>
        <taxon>fabids</taxon>
        <taxon>Fabales</taxon>
        <taxon>Fabaceae</taxon>
        <taxon>Papilionoideae</taxon>
        <taxon>50 kb inversion clade</taxon>
        <taxon>NPAAA clade</taxon>
        <taxon>indigoferoid/millettioid clade</taxon>
        <taxon>Phaseoleae</taxon>
        <taxon>Vigna</taxon>
    </lineage>
</organism>
<dbReference type="EMBL" id="CP144697">
    <property type="protein sequence ID" value="WVZ14034.1"/>
    <property type="molecule type" value="Genomic_DNA"/>
</dbReference>
<accession>A0AAQ3RZR7</accession>